<comment type="caution">
    <text evidence="2">The sequence shown here is derived from an EMBL/GenBank/DDBJ whole genome shotgun (WGS) entry which is preliminary data.</text>
</comment>
<dbReference type="AlphaFoldDB" id="A0A7C4FBJ2"/>
<organism evidence="2">
    <name type="scientific">Ignisphaera aggregans</name>
    <dbReference type="NCBI Taxonomy" id="334771"/>
    <lineage>
        <taxon>Archaea</taxon>
        <taxon>Thermoproteota</taxon>
        <taxon>Thermoprotei</taxon>
        <taxon>Desulfurococcales</taxon>
        <taxon>Desulfurococcaceae</taxon>
        <taxon>Ignisphaera</taxon>
    </lineage>
</organism>
<dbReference type="PROSITE" id="PS50972">
    <property type="entry name" value="PTERIN_BINDING"/>
    <property type="match status" value="1"/>
</dbReference>
<proteinExistence type="predicted"/>
<dbReference type="Gene3D" id="3.20.20.20">
    <property type="entry name" value="Dihydropteroate synthase-like"/>
    <property type="match status" value="1"/>
</dbReference>
<accession>A0A7C4FBJ2</accession>
<dbReference type="Pfam" id="PF00809">
    <property type="entry name" value="Pterin_bind"/>
    <property type="match status" value="1"/>
</dbReference>
<dbReference type="Pfam" id="PF14251">
    <property type="entry name" value="PterinBD-DUF4346"/>
    <property type="match status" value="1"/>
</dbReference>
<sequence length="524" mass="57908">MLEGVAKVLIVTGRLAEPIIRKILAEVKTEHKVDVIVTPVQVAAFLTAEYVAEHLKQCNVRDYDYILLPGLVRGSGRIVEEATGVKTVKGTVNAYDLVEILTLSDLSILSPDVPADEVLGNIIEEKNREILKRVEGMLASENSVAVGKIRVPLNPPPIRVAVEISEAHTLNTERLVKEATRYVESGADVIVLGFEALYSHAQKVFDVVKVLKREVDVPIAVDTSIPSEINVALQAGADMVINVDLTNIDKVMHVDREVAVVTIPRDPVTNTIPKEPQARVEILEKAVNTIKSKGFEKVFADAILEPFCQTFSSLLAYHMFKQRNPRVPLFAGVGNVTELADVDSVGVNASLVMLLQEIGVSMVLVVEKSVKTMGSTLEAKIASQMATLAYYKSSPPKNLGISLLMLKDKKRYDEETDEEYDTVIYAVGEEKPYTLDPVGVFKIRVNHKLECIEALYIGRKGRILIRGRSARAIQHEILERGLVSQLSHAMYLGRELAKAEIALQLGKNYVQEKPLFSKPKYIKI</sequence>
<gene>
    <name evidence="2" type="ORF">ENV14_05600</name>
</gene>
<name>A0A7C4FBJ2_9CREN</name>
<dbReference type="InterPro" id="IPR025595">
    <property type="entry name" value="PterinBD-DUF4346"/>
</dbReference>
<evidence type="ECO:0000313" key="2">
    <source>
        <dbReference type="EMBL" id="HGI87842.1"/>
    </source>
</evidence>
<dbReference type="InterPro" id="IPR045406">
    <property type="entry name" value="DUF6513"/>
</dbReference>
<dbReference type="EMBL" id="DTFF01000047">
    <property type="protein sequence ID" value="HGI87842.1"/>
    <property type="molecule type" value="Genomic_DNA"/>
</dbReference>
<dbReference type="GO" id="GO:0042558">
    <property type="term" value="P:pteridine-containing compound metabolic process"/>
    <property type="evidence" value="ECO:0007669"/>
    <property type="project" value="InterPro"/>
</dbReference>
<dbReference type="InterPro" id="IPR005236">
    <property type="entry name" value="Dihydropt_synth"/>
</dbReference>
<dbReference type="InterPro" id="IPR000489">
    <property type="entry name" value="Pterin-binding_dom"/>
</dbReference>
<dbReference type="InterPro" id="IPR011005">
    <property type="entry name" value="Dihydropteroate_synth-like_sf"/>
</dbReference>
<dbReference type="SUPFAM" id="SSF51717">
    <property type="entry name" value="Dihydropteroate synthetase-like"/>
    <property type="match status" value="1"/>
</dbReference>
<protein>
    <submittedName>
        <fullName evidence="2">Dihydropteroate synthase-like protein</fullName>
    </submittedName>
</protein>
<feature type="domain" description="Pterin-binding" evidence="1">
    <location>
        <begin position="143"/>
        <end position="387"/>
    </location>
</feature>
<evidence type="ECO:0000259" key="1">
    <source>
        <dbReference type="PROSITE" id="PS50972"/>
    </source>
</evidence>
<dbReference type="Pfam" id="PF20123">
    <property type="entry name" value="DUF6513"/>
    <property type="match status" value="1"/>
</dbReference>
<dbReference type="NCBIfam" id="TIGR00284">
    <property type="entry name" value="dihydropteroate synthase-like protein"/>
    <property type="match status" value="1"/>
</dbReference>
<reference evidence="2" key="1">
    <citation type="journal article" date="2020" name="mSystems">
        <title>Genome- and Community-Level Interaction Insights into Carbon Utilization and Element Cycling Functions of Hydrothermarchaeota in Hydrothermal Sediment.</title>
        <authorList>
            <person name="Zhou Z."/>
            <person name="Liu Y."/>
            <person name="Xu W."/>
            <person name="Pan J."/>
            <person name="Luo Z.H."/>
            <person name="Li M."/>
        </authorList>
    </citation>
    <scope>NUCLEOTIDE SEQUENCE [LARGE SCALE GENOMIC DNA]</scope>
    <source>
        <strain evidence="2">SpSt-732</strain>
    </source>
</reference>